<dbReference type="PANTHER" id="PTHR12428">
    <property type="entry name" value="OXA1"/>
    <property type="match status" value="1"/>
</dbReference>
<organism evidence="13 14">
    <name type="scientific">Fusarium albosuccineum</name>
    <dbReference type="NCBI Taxonomy" id="1237068"/>
    <lineage>
        <taxon>Eukaryota</taxon>
        <taxon>Fungi</taxon>
        <taxon>Dikarya</taxon>
        <taxon>Ascomycota</taxon>
        <taxon>Pezizomycotina</taxon>
        <taxon>Sordariomycetes</taxon>
        <taxon>Hypocreomycetidae</taxon>
        <taxon>Hypocreales</taxon>
        <taxon>Nectriaceae</taxon>
        <taxon>Fusarium</taxon>
        <taxon>Fusarium decemcellulare species complex</taxon>
    </lineage>
</organism>
<evidence type="ECO:0000256" key="7">
    <source>
        <dbReference type="ARBA" id="ARBA00023128"/>
    </source>
</evidence>
<keyword evidence="4" id="KW-0999">Mitochondrion inner membrane</keyword>
<dbReference type="GO" id="GO:0032977">
    <property type="term" value="F:membrane insertase activity"/>
    <property type="evidence" value="ECO:0007669"/>
    <property type="project" value="InterPro"/>
</dbReference>
<evidence type="ECO:0000256" key="11">
    <source>
        <dbReference type="SAM" id="Phobius"/>
    </source>
</evidence>
<evidence type="ECO:0000256" key="3">
    <source>
        <dbReference type="ARBA" id="ARBA00022692"/>
    </source>
</evidence>
<evidence type="ECO:0000256" key="2">
    <source>
        <dbReference type="ARBA" id="ARBA00009877"/>
    </source>
</evidence>
<feature type="domain" description="Membrane insertase YidC/Oxa/ALB C-terminal" evidence="12">
    <location>
        <begin position="194"/>
        <end position="388"/>
    </location>
</feature>
<keyword evidence="5" id="KW-0809">Transit peptide</keyword>
<keyword evidence="14" id="KW-1185">Reference proteome</keyword>
<feature type="transmembrane region" description="Helical" evidence="11">
    <location>
        <begin position="317"/>
        <end position="338"/>
    </location>
</feature>
<evidence type="ECO:0000256" key="10">
    <source>
        <dbReference type="SAM" id="MobiDB-lite"/>
    </source>
</evidence>
<comment type="caution">
    <text evidence="13">The sequence shown here is derived from an EMBL/GenBank/DDBJ whole genome shotgun (WGS) entry which is preliminary data.</text>
</comment>
<dbReference type="InterPro" id="IPR028055">
    <property type="entry name" value="YidC/Oxa/ALB_C"/>
</dbReference>
<dbReference type="AlphaFoldDB" id="A0A8H4LH59"/>
<comment type="similarity">
    <text evidence="2 9">Belongs to the OXA1/ALB3/YidC family.</text>
</comment>
<feature type="transmembrane region" description="Helical" evidence="11">
    <location>
        <begin position="192"/>
        <end position="211"/>
    </location>
</feature>
<keyword evidence="7" id="KW-0496">Mitochondrion</keyword>
<proteinExistence type="inferred from homology"/>
<evidence type="ECO:0000256" key="9">
    <source>
        <dbReference type="RuleBase" id="RU003945"/>
    </source>
</evidence>
<keyword evidence="3 9" id="KW-0812">Transmembrane</keyword>
<dbReference type="Proteomes" id="UP000554235">
    <property type="component" value="Unassembled WGS sequence"/>
</dbReference>
<feature type="transmembrane region" description="Helical" evidence="11">
    <location>
        <begin position="350"/>
        <end position="373"/>
    </location>
</feature>
<evidence type="ECO:0000259" key="12">
    <source>
        <dbReference type="Pfam" id="PF02096"/>
    </source>
</evidence>
<keyword evidence="6 11" id="KW-1133">Transmembrane helix</keyword>
<dbReference type="PANTHER" id="PTHR12428:SF66">
    <property type="entry name" value="MITOCHONDRIAL INNER MEMBRANE PROTEIN OXA1L"/>
    <property type="match status" value="1"/>
</dbReference>
<dbReference type="EMBL" id="JAADYS010000542">
    <property type="protein sequence ID" value="KAF4468956.1"/>
    <property type="molecule type" value="Genomic_DNA"/>
</dbReference>
<dbReference type="CDD" id="cd20069">
    <property type="entry name" value="5TM_Oxa1-like"/>
    <property type="match status" value="1"/>
</dbReference>
<protein>
    <submittedName>
        <fullName evidence="13">Pre translocase subunit</fullName>
    </submittedName>
</protein>
<name>A0A8H4LH59_9HYPO</name>
<evidence type="ECO:0000256" key="8">
    <source>
        <dbReference type="ARBA" id="ARBA00023136"/>
    </source>
</evidence>
<accession>A0A8H4LH59</accession>
<dbReference type="InterPro" id="IPR001708">
    <property type="entry name" value="YidC/ALB3/OXA1/COX18"/>
</dbReference>
<evidence type="ECO:0000256" key="4">
    <source>
        <dbReference type="ARBA" id="ARBA00022792"/>
    </source>
</evidence>
<sequence>MLPSRGIVRSLPSGALQRQLCSQSISSRTLGRKLGDARQFSTGLRNPRASLTAGSRIGVKGVAPIALGGISTARNFSLWPFGKKKTEEPLAEAATTTPEPVTPAETIEATSAAVDDAAGIPADAVADVTKASTETVTPTDVDLTSIADLGSPNILNMEEGIGFLHAIGLDYGLGPTSVMQWVLEHVHVYSGFGWAGTIVTTALLLRVAMFYPQIKSLQFNAIMQEIRKDPRSNEAMECVKKGYATGDREMMQKGQFMNKMLRQEYNCSNWGMAWTFVQIPFSFGLFRVLNGMASIPVPSMESAGLLWFSDLTVSDPLFILPALGTGLLVSSLLINLKYSAPSQRAMMKKMMWVMGGVGFFGTTFLSAGVNLMMMSTGAATVVTALVLNNETIRRAVGLPIPEIEKPKYTPPRVTQSSGVSGLRERLTDNLNEMKKGLSDQVTNYTGQYTGTEEERAEKKRMEQVRKLEDMRRKLERDEFEKKYKR</sequence>
<dbReference type="GO" id="GO:0005743">
    <property type="term" value="C:mitochondrial inner membrane"/>
    <property type="evidence" value="ECO:0007669"/>
    <property type="project" value="UniProtKB-SubCell"/>
</dbReference>
<evidence type="ECO:0000313" key="14">
    <source>
        <dbReference type="Proteomes" id="UP000554235"/>
    </source>
</evidence>
<feature type="compositionally biased region" description="Basic and acidic residues" evidence="10">
    <location>
        <begin position="452"/>
        <end position="485"/>
    </location>
</feature>
<evidence type="ECO:0000256" key="5">
    <source>
        <dbReference type="ARBA" id="ARBA00022946"/>
    </source>
</evidence>
<feature type="transmembrane region" description="Helical" evidence="11">
    <location>
        <begin position="267"/>
        <end position="289"/>
    </location>
</feature>
<evidence type="ECO:0000256" key="1">
    <source>
        <dbReference type="ARBA" id="ARBA00004448"/>
    </source>
</evidence>
<comment type="subcellular location">
    <subcellularLocation>
        <location evidence="9">Membrane</location>
        <topology evidence="9">Multi-pass membrane protein</topology>
    </subcellularLocation>
    <subcellularLocation>
        <location evidence="1">Mitochondrion inner membrane</location>
        <topology evidence="1">Multi-pass membrane protein</topology>
    </subcellularLocation>
</comment>
<dbReference type="GO" id="GO:0032979">
    <property type="term" value="P:protein insertion into mitochondrial inner membrane from matrix"/>
    <property type="evidence" value="ECO:0007669"/>
    <property type="project" value="TreeGrafter"/>
</dbReference>
<gene>
    <name evidence="13" type="ORF">FALBO_4173</name>
</gene>
<evidence type="ECO:0000256" key="6">
    <source>
        <dbReference type="ARBA" id="ARBA00022989"/>
    </source>
</evidence>
<evidence type="ECO:0000313" key="13">
    <source>
        <dbReference type="EMBL" id="KAF4468956.1"/>
    </source>
</evidence>
<dbReference type="Pfam" id="PF02096">
    <property type="entry name" value="60KD_IMP"/>
    <property type="match status" value="1"/>
</dbReference>
<keyword evidence="8 11" id="KW-0472">Membrane</keyword>
<reference evidence="13 14" key="1">
    <citation type="submission" date="2020-01" db="EMBL/GenBank/DDBJ databases">
        <title>Identification and distribution of gene clusters putatively required for synthesis of sphingolipid metabolism inhibitors in phylogenetically diverse species of the filamentous fungus Fusarium.</title>
        <authorList>
            <person name="Kim H.-S."/>
            <person name="Busman M."/>
            <person name="Brown D.W."/>
            <person name="Divon H."/>
            <person name="Uhlig S."/>
            <person name="Proctor R.H."/>
        </authorList>
    </citation>
    <scope>NUCLEOTIDE SEQUENCE [LARGE SCALE GENOMIC DNA]</scope>
    <source>
        <strain evidence="13 14">NRRL 20459</strain>
    </source>
</reference>
<feature type="region of interest" description="Disordered" evidence="10">
    <location>
        <begin position="445"/>
        <end position="485"/>
    </location>
</feature>
<dbReference type="OrthoDB" id="2148490at2759"/>